<evidence type="ECO:0000256" key="1">
    <source>
        <dbReference type="SAM" id="MobiDB-lite"/>
    </source>
</evidence>
<dbReference type="AlphaFoldDB" id="A0AAF0DLL4"/>
<evidence type="ECO:0000313" key="2">
    <source>
        <dbReference type="EMBL" id="WEW60529.1"/>
    </source>
</evidence>
<keyword evidence="3" id="KW-1185">Reference proteome</keyword>
<proteinExistence type="predicted"/>
<sequence>MLRTKTAKPLSSSTPPPSYEESASSPASHSVSSQALNLTINKTFISPVTFSSSPETSHPAYELSHELDAGHSTISISRLRPSTKTAPETGSRREKHIYSFAQSLFSNTVEIIGKRRSSLPGILCLRANHSFLKHSWEIWHRATSSDNSTLLFRTRPMRNPQKADRLQWEDPGRELVAVETVWKPGSTQPGLHVVKDVGEQIVDVLVTGWCAKIWIGWQMWIAENRGRLAYEEMTVMSND</sequence>
<feature type="compositionally biased region" description="Low complexity" evidence="1">
    <location>
        <begin position="9"/>
        <end position="30"/>
    </location>
</feature>
<reference evidence="2" key="1">
    <citation type="submission" date="2023-03" db="EMBL/GenBank/DDBJ databases">
        <title>Emydomyces testavorans Genome Sequence.</title>
        <authorList>
            <person name="Hoyer L."/>
        </authorList>
    </citation>
    <scope>NUCLEOTIDE SEQUENCE</scope>
    <source>
        <strain evidence="2">16-2883</strain>
    </source>
</reference>
<evidence type="ECO:0000313" key="3">
    <source>
        <dbReference type="Proteomes" id="UP001219355"/>
    </source>
</evidence>
<dbReference type="EMBL" id="CP120630">
    <property type="protein sequence ID" value="WEW60529.1"/>
    <property type="molecule type" value="Genomic_DNA"/>
</dbReference>
<organism evidence="2 3">
    <name type="scientific">Emydomyces testavorans</name>
    <dbReference type="NCBI Taxonomy" id="2070801"/>
    <lineage>
        <taxon>Eukaryota</taxon>
        <taxon>Fungi</taxon>
        <taxon>Dikarya</taxon>
        <taxon>Ascomycota</taxon>
        <taxon>Pezizomycotina</taxon>
        <taxon>Eurotiomycetes</taxon>
        <taxon>Eurotiomycetidae</taxon>
        <taxon>Onygenales</taxon>
        <taxon>Nannizziopsiaceae</taxon>
        <taxon>Emydomyces</taxon>
    </lineage>
</organism>
<feature type="region of interest" description="Disordered" evidence="1">
    <location>
        <begin position="1"/>
        <end position="30"/>
    </location>
</feature>
<protein>
    <submittedName>
        <fullName evidence="2">Uncharacterized protein</fullName>
    </submittedName>
</protein>
<name>A0AAF0DLL4_9EURO</name>
<dbReference type="Proteomes" id="UP001219355">
    <property type="component" value="Chromosome 4"/>
</dbReference>
<gene>
    <name evidence="2" type="ORF">PRK78_006016</name>
</gene>
<accession>A0AAF0DLL4</accession>